<evidence type="ECO:0000259" key="2">
    <source>
        <dbReference type="Pfam" id="PF00561"/>
    </source>
</evidence>
<proteinExistence type="predicted"/>
<dbReference type="SUPFAM" id="SSF53474">
    <property type="entry name" value="alpha/beta-Hydrolases"/>
    <property type="match status" value="1"/>
</dbReference>
<protein>
    <submittedName>
        <fullName evidence="3">Pimeloyl-ACP methyl ester carboxylesterase</fullName>
    </submittedName>
</protein>
<dbReference type="EMBL" id="JAGGKG010000003">
    <property type="protein sequence ID" value="MBP1904485.1"/>
    <property type="molecule type" value="Genomic_DNA"/>
</dbReference>
<dbReference type="Gene3D" id="3.40.50.1820">
    <property type="entry name" value="alpha/beta hydrolase"/>
    <property type="match status" value="1"/>
</dbReference>
<feature type="transmembrane region" description="Helical" evidence="1">
    <location>
        <begin position="7"/>
        <end position="28"/>
    </location>
</feature>
<name>A0ABS4FPJ2_9BACL</name>
<dbReference type="PANTHER" id="PTHR43798:SF33">
    <property type="entry name" value="HYDROLASE, PUTATIVE (AFU_ORTHOLOGUE AFUA_2G14860)-RELATED"/>
    <property type="match status" value="1"/>
</dbReference>
<evidence type="ECO:0000256" key="1">
    <source>
        <dbReference type="SAM" id="Phobius"/>
    </source>
</evidence>
<comment type="caution">
    <text evidence="3">The sequence shown here is derived from an EMBL/GenBank/DDBJ whole genome shotgun (WGS) entry which is preliminary data.</text>
</comment>
<evidence type="ECO:0000313" key="3">
    <source>
        <dbReference type="EMBL" id="MBP1904485.1"/>
    </source>
</evidence>
<dbReference type="RefSeq" id="WP_210088146.1">
    <property type="nucleotide sequence ID" value="NZ_JAGGKG010000003.1"/>
</dbReference>
<dbReference type="PANTHER" id="PTHR43798">
    <property type="entry name" value="MONOACYLGLYCEROL LIPASE"/>
    <property type="match status" value="1"/>
</dbReference>
<dbReference type="InterPro" id="IPR029058">
    <property type="entry name" value="AB_hydrolase_fold"/>
</dbReference>
<dbReference type="Pfam" id="PF00561">
    <property type="entry name" value="Abhydrolase_1"/>
    <property type="match status" value="1"/>
</dbReference>
<keyword evidence="1" id="KW-0472">Membrane</keyword>
<keyword evidence="1" id="KW-0812">Transmembrane</keyword>
<organism evidence="3 4">
    <name type="scientific">Paenibacillus turicensis</name>
    <dbReference type="NCBI Taxonomy" id="160487"/>
    <lineage>
        <taxon>Bacteria</taxon>
        <taxon>Bacillati</taxon>
        <taxon>Bacillota</taxon>
        <taxon>Bacilli</taxon>
        <taxon>Bacillales</taxon>
        <taxon>Paenibacillaceae</taxon>
        <taxon>Paenibacillus</taxon>
    </lineage>
</organism>
<sequence length="310" mass="34262">MKKPLKIVGIILLSIIVLVVLIFAGIFINNKIQLSREAKKIVPYGETVAIDGKKMNIQISGAGKKTIVLLPGFMTVAPVIDFKPLIDELEKNYRVVAVEPFGYGLSDDTDKERSIENITEEIHEVLAKQGITKYTIMGHSISGVYSLEYINKYRDEVEAIIGIDSSLPSQGHDGENPAEAMSLLRKSGIYRLLVSTNPAMLNIPAVGDKLSEQYKYLSLRNIGSEATVNEGKAILENFQKAAAIQLPKDLPVLYFLATDSVNPDENWLKIHQDMVKNSEKSAVKVIEGGHYLHHTQAKLLAEDTLSFLGK</sequence>
<dbReference type="InterPro" id="IPR000073">
    <property type="entry name" value="AB_hydrolase_1"/>
</dbReference>
<feature type="domain" description="AB hydrolase-1" evidence="2">
    <location>
        <begin position="66"/>
        <end position="181"/>
    </location>
</feature>
<dbReference type="Proteomes" id="UP001519272">
    <property type="component" value="Unassembled WGS sequence"/>
</dbReference>
<keyword evidence="4" id="KW-1185">Reference proteome</keyword>
<gene>
    <name evidence="3" type="ORF">J2Z32_001102</name>
</gene>
<dbReference type="InterPro" id="IPR050266">
    <property type="entry name" value="AB_hydrolase_sf"/>
</dbReference>
<reference evidence="3 4" key="1">
    <citation type="submission" date="2021-03" db="EMBL/GenBank/DDBJ databases">
        <title>Genomic Encyclopedia of Type Strains, Phase IV (KMG-IV): sequencing the most valuable type-strain genomes for metagenomic binning, comparative biology and taxonomic classification.</title>
        <authorList>
            <person name="Goeker M."/>
        </authorList>
    </citation>
    <scope>NUCLEOTIDE SEQUENCE [LARGE SCALE GENOMIC DNA]</scope>
    <source>
        <strain evidence="3 4">DSM 14349</strain>
    </source>
</reference>
<accession>A0ABS4FPJ2</accession>
<keyword evidence="1" id="KW-1133">Transmembrane helix</keyword>
<evidence type="ECO:0000313" key="4">
    <source>
        <dbReference type="Proteomes" id="UP001519272"/>
    </source>
</evidence>